<keyword evidence="3 10" id="KW-0812">Transmembrane</keyword>
<comment type="similarity">
    <text evidence="10">Belongs to the G-protein coupled receptor 1 family.</text>
</comment>
<dbReference type="CDD" id="cd00637">
    <property type="entry name" value="7tm_classA_rhodopsin-like"/>
    <property type="match status" value="1"/>
</dbReference>
<dbReference type="PRINTS" id="PR00237">
    <property type="entry name" value="GPCRRHODOPSN"/>
</dbReference>
<evidence type="ECO:0000256" key="11">
    <source>
        <dbReference type="SAM" id="MobiDB-lite"/>
    </source>
</evidence>
<evidence type="ECO:0000256" key="5">
    <source>
        <dbReference type="ARBA" id="ARBA00023040"/>
    </source>
</evidence>
<feature type="transmembrane region" description="Helical" evidence="12">
    <location>
        <begin position="63"/>
        <end position="89"/>
    </location>
</feature>
<keyword evidence="4 12" id="KW-1133">Transmembrane helix</keyword>
<evidence type="ECO:0000256" key="7">
    <source>
        <dbReference type="ARBA" id="ARBA00023170"/>
    </source>
</evidence>
<feature type="transmembrane region" description="Helical" evidence="12">
    <location>
        <begin position="237"/>
        <end position="256"/>
    </location>
</feature>
<evidence type="ECO:0000256" key="12">
    <source>
        <dbReference type="SAM" id="Phobius"/>
    </source>
</evidence>
<keyword evidence="2" id="KW-1003">Cell membrane</keyword>
<keyword evidence="5 10" id="KW-0297">G-protein coupled receptor</keyword>
<reference evidence="14" key="1">
    <citation type="submission" date="2023-01" db="EMBL/GenBank/DDBJ databases">
        <title>Genome assembly of the deep-sea coral Lophelia pertusa.</title>
        <authorList>
            <person name="Herrera S."/>
            <person name="Cordes E."/>
        </authorList>
    </citation>
    <scope>NUCLEOTIDE SEQUENCE</scope>
    <source>
        <strain evidence="14">USNM1676648</strain>
        <tissue evidence="14">Polyp</tissue>
    </source>
</reference>
<keyword evidence="7 10" id="KW-0675">Receptor</keyword>
<feature type="domain" description="G-protein coupled receptors family 1 profile" evidence="13">
    <location>
        <begin position="43"/>
        <end position="286"/>
    </location>
</feature>
<dbReference type="OrthoDB" id="5985489at2759"/>
<dbReference type="PROSITE" id="PS00237">
    <property type="entry name" value="G_PROTEIN_RECEP_F1_1"/>
    <property type="match status" value="1"/>
</dbReference>
<feature type="compositionally biased region" description="Polar residues" evidence="11">
    <location>
        <begin position="309"/>
        <end position="339"/>
    </location>
</feature>
<accession>A0A9W9YDX4</accession>
<dbReference type="InterPro" id="IPR000276">
    <property type="entry name" value="GPCR_Rhodpsn"/>
</dbReference>
<comment type="caution">
    <text evidence="14">The sequence shown here is derived from an EMBL/GenBank/DDBJ whole genome shotgun (WGS) entry which is preliminary data.</text>
</comment>
<dbReference type="AlphaFoldDB" id="A0A9W9YDX4"/>
<dbReference type="SMART" id="SM01381">
    <property type="entry name" value="7TM_GPCR_Srsx"/>
    <property type="match status" value="1"/>
</dbReference>
<feature type="compositionally biased region" description="Polar residues" evidence="11">
    <location>
        <begin position="366"/>
        <end position="376"/>
    </location>
</feature>
<evidence type="ECO:0000256" key="1">
    <source>
        <dbReference type="ARBA" id="ARBA00004651"/>
    </source>
</evidence>
<dbReference type="PANTHER" id="PTHR24246:SF27">
    <property type="entry name" value="ADENOSINE RECEPTOR, ISOFORM A"/>
    <property type="match status" value="1"/>
</dbReference>
<keyword evidence="15" id="KW-1185">Reference proteome</keyword>
<organism evidence="14 15">
    <name type="scientific">Desmophyllum pertusum</name>
    <dbReference type="NCBI Taxonomy" id="174260"/>
    <lineage>
        <taxon>Eukaryota</taxon>
        <taxon>Metazoa</taxon>
        <taxon>Cnidaria</taxon>
        <taxon>Anthozoa</taxon>
        <taxon>Hexacorallia</taxon>
        <taxon>Scleractinia</taxon>
        <taxon>Caryophylliina</taxon>
        <taxon>Caryophylliidae</taxon>
        <taxon>Desmophyllum</taxon>
    </lineage>
</organism>
<dbReference type="InterPro" id="IPR017452">
    <property type="entry name" value="GPCR_Rhodpsn_7TM"/>
</dbReference>
<proteinExistence type="inferred from homology"/>
<evidence type="ECO:0000256" key="2">
    <source>
        <dbReference type="ARBA" id="ARBA00022475"/>
    </source>
</evidence>
<sequence length="376" mass="41876">MNNSKTDSNSLGLCPSVSRNPSRVSTIATTVMTTIACPLTVLLNALVVIAVMKKKQLRSIPTILLASLATADLLIGAIAEPLFITAGIFRLLNDFKTMCTLSMAGLFVLHLTWTSIYHLTAMAWERYVAIKNAIKYKVIVTRSRVKMCAIASWVFTAISTAPSVLFSVGVVDREVKVILNMCFFTAPLTICMVTIPVVYSLIYLEIRRRKQTAVIQLLSPSAQNAAAIERKVVKTTLLLTVALLISFAPLFVLLFFTHIFDFASKDVFQWVVALNQLNSLANPILYFYRNRRFRNTVLEMLNMRKPPANQISPNKLPQEPNAMQPNHTPAKPSTWQTNALKEKHEVSNATRPTAAPVYSNKEEINPLNQTSGFHGY</sequence>
<evidence type="ECO:0000259" key="13">
    <source>
        <dbReference type="PROSITE" id="PS50262"/>
    </source>
</evidence>
<evidence type="ECO:0000256" key="10">
    <source>
        <dbReference type="RuleBase" id="RU000688"/>
    </source>
</evidence>
<dbReference type="PROSITE" id="PS50262">
    <property type="entry name" value="G_PROTEIN_RECEP_F1_2"/>
    <property type="match status" value="1"/>
</dbReference>
<dbReference type="Gene3D" id="1.20.1070.10">
    <property type="entry name" value="Rhodopsin 7-helix transmembrane proteins"/>
    <property type="match status" value="1"/>
</dbReference>
<evidence type="ECO:0000256" key="4">
    <source>
        <dbReference type="ARBA" id="ARBA00022989"/>
    </source>
</evidence>
<evidence type="ECO:0000256" key="9">
    <source>
        <dbReference type="ARBA" id="ARBA00023224"/>
    </source>
</evidence>
<evidence type="ECO:0000256" key="3">
    <source>
        <dbReference type="ARBA" id="ARBA00022692"/>
    </source>
</evidence>
<feature type="transmembrane region" description="Helical" evidence="12">
    <location>
        <begin position="177"/>
        <end position="202"/>
    </location>
</feature>
<keyword evidence="6 12" id="KW-0472">Membrane</keyword>
<feature type="transmembrane region" description="Helical" evidence="12">
    <location>
        <begin position="101"/>
        <end position="124"/>
    </location>
</feature>
<dbReference type="GO" id="GO:0005886">
    <property type="term" value="C:plasma membrane"/>
    <property type="evidence" value="ECO:0007669"/>
    <property type="project" value="UniProtKB-SubCell"/>
</dbReference>
<evidence type="ECO:0000256" key="8">
    <source>
        <dbReference type="ARBA" id="ARBA00023180"/>
    </source>
</evidence>
<evidence type="ECO:0000313" key="15">
    <source>
        <dbReference type="Proteomes" id="UP001163046"/>
    </source>
</evidence>
<evidence type="ECO:0000313" key="14">
    <source>
        <dbReference type="EMBL" id="KAJ7329013.1"/>
    </source>
</evidence>
<feature type="region of interest" description="Disordered" evidence="11">
    <location>
        <begin position="308"/>
        <end position="376"/>
    </location>
</feature>
<gene>
    <name evidence="14" type="ORF">OS493_023305</name>
</gene>
<keyword evidence="9 10" id="KW-0807">Transducer</keyword>
<comment type="subcellular location">
    <subcellularLocation>
        <location evidence="1">Cell membrane</location>
        <topology evidence="1">Multi-pass membrane protein</topology>
    </subcellularLocation>
</comment>
<dbReference type="Proteomes" id="UP001163046">
    <property type="component" value="Unassembled WGS sequence"/>
</dbReference>
<keyword evidence="8" id="KW-0325">Glycoprotein</keyword>
<dbReference type="PANTHER" id="PTHR24246">
    <property type="entry name" value="OLFACTORY RECEPTOR AND ADENOSINE RECEPTOR"/>
    <property type="match status" value="1"/>
</dbReference>
<evidence type="ECO:0000256" key="6">
    <source>
        <dbReference type="ARBA" id="ARBA00023136"/>
    </source>
</evidence>
<feature type="transmembrane region" description="Helical" evidence="12">
    <location>
        <begin position="268"/>
        <end position="288"/>
    </location>
</feature>
<dbReference type="GO" id="GO:0004930">
    <property type="term" value="F:G protein-coupled receptor activity"/>
    <property type="evidence" value="ECO:0007669"/>
    <property type="project" value="UniProtKB-KW"/>
</dbReference>
<name>A0A9W9YDX4_9CNID</name>
<feature type="transmembrane region" description="Helical" evidence="12">
    <location>
        <begin position="145"/>
        <end position="171"/>
    </location>
</feature>
<dbReference type="Pfam" id="PF00001">
    <property type="entry name" value="7tm_1"/>
    <property type="match status" value="1"/>
</dbReference>
<feature type="transmembrane region" description="Helical" evidence="12">
    <location>
        <begin position="27"/>
        <end position="51"/>
    </location>
</feature>
<protein>
    <recommendedName>
        <fullName evidence="13">G-protein coupled receptors family 1 profile domain-containing protein</fullName>
    </recommendedName>
</protein>
<dbReference type="SUPFAM" id="SSF81321">
    <property type="entry name" value="Family A G protein-coupled receptor-like"/>
    <property type="match status" value="1"/>
</dbReference>
<dbReference type="EMBL" id="MU827794">
    <property type="protein sequence ID" value="KAJ7329013.1"/>
    <property type="molecule type" value="Genomic_DNA"/>
</dbReference>